<evidence type="ECO:0000313" key="2">
    <source>
        <dbReference type="EMBL" id="CAK9080668.1"/>
    </source>
</evidence>
<organism evidence="2 3">
    <name type="scientific">Durusdinium trenchii</name>
    <dbReference type="NCBI Taxonomy" id="1381693"/>
    <lineage>
        <taxon>Eukaryota</taxon>
        <taxon>Sar</taxon>
        <taxon>Alveolata</taxon>
        <taxon>Dinophyceae</taxon>
        <taxon>Suessiales</taxon>
        <taxon>Symbiodiniaceae</taxon>
        <taxon>Durusdinium</taxon>
    </lineage>
</organism>
<keyword evidence="1" id="KW-1133">Transmembrane helix</keyword>
<dbReference type="EMBL" id="CAXAMM010038758">
    <property type="protein sequence ID" value="CAK9080668.1"/>
    <property type="molecule type" value="Genomic_DNA"/>
</dbReference>
<reference evidence="2 3" key="1">
    <citation type="submission" date="2024-02" db="EMBL/GenBank/DDBJ databases">
        <authorList>
            <person name="Chen Y."/>
            <person name="Shah S."/>
            <person name="Dougan E. K."/>
            <person name="Thang M."/>
            <person name="Chan C."/>
        </authorList>
    </citation>
    <scope>NUCLEOTIDE SEQUENCE [LARGE SCALE GENOMIC DNA]</scope>
</reference>
<dbReference type="Proteomes" id="UP001642464">
    <property type="component" value="Unassembled WGS sequence"/>
</dbReference>
<feature type="transmembrane region" description="Helical" evidence="1">
    <location>
        <begin position="291"/>
        <end position="314"/>
    </location>
</feature>
<feature type="transmembrane region" description="Helical" evidence="1">
    <location>
        <begin position="39"/>
        <end position="63"/>
    </location>
</feature>
<evidence type="ECO:0000313" key="3">
    <source>
        <dbReference type="Proteomes" id="UP001642464"/>
    </source>
</evidence>
<accession>A0ABP0PXC3</accession>
<keyword evidence="1" id="KW-0472">Membrane</keyword>
<keyword evidence="1" id="KW-0812">Transmembrane</keyword>
<sequence length="318" mass="35038">GDVPRGLTVASHYGALDEFQDAEAAKLAKSKRRRRVNCVPLLLALLLPWLVFVFCFALAAFVLHYAAPLSTTLCELAIIAGCLSRIPWAHKSWKRGAAEGFYPVYITAAVLFAAIVGWVMGDFTFYAYMEPSYSATMMASYVEVDPSSTRLADGQVVPTDGGRFQDAGQVYFNHDTVLDLNRSYSFKLADVYCVAPIWNQKCREPCGADFWAVGKNCCSENGNVFQCGDAGSKRAKSGLRLMESADLPFYRLAVIQAVGKHKMVSQHPIFFHWLEDPVAELHGWQRKGFRLFAIAMTSAFTLSGAALATALHAMHIAI</sequence>
<protein>
    <submittedName>
        <fullName evidence="2">Uncharacterized protein</fullName>
    </submittedName>
</protein>
<name>A0ABP0PXC3_9DINO</name>
<feature type="non-terminal residue" evidence="2">
    <location>
        <position position="1"/>
    </location>
</feature>
<keyword evidence="3" id="KW-1185">Reference proteome</keyword>
<evidence type="ECO:0000256" key="1">
    <source>
        <dbReference type="SAM" id="Phobius"/>
    </source>
</evidence>
<gene>
    <name evidence="2" type="ORF">SCF082_LOCUS38438</name>
</gene>
<comment type="caution">
    <text evidence="2">The sequence shown here is derived from an EMBL/GenBank/DDBJ whole genome shotgun (WGS) entry which is preliminary data.</text>
</comment>
<proteinExistence type="predicted"/>
<feature type="transmembrane region" description="Helical" evidence="1">
    <location>
        <begin position="102"/>
        <end position="128"/>
    </location>
</feature>